<dbReference type="HOGENOM" id="CLU_183086_0_0_10"/>
<reference evidence="1" key="1">
    <citation type="submission" date="2012-02" db="EMBL/GenBank/DDBJ databases">
        <title>The complete genome of Solitalea canadensis DSM 3403.</title>
        <authorList>
            <consortium name="US DOE Joint Genome Institute (JGI-PGF)"/>
            <person name="Lucas S."/>
            <person name="Copeland A."/>
            <person name="Lapidus A."/>
            <person name="Glavina del Rio T."/>
            <person name="Dalin E."/>
            <person name="Tice H."/>
            <person name="Bruce D."/>
            <person name="Goodwin L."/>
            <person name="Pitluck S."/>
            <person name="Peters L."/>
            <person name="Ovchinnikova G."/>
            <person name="Lu M."/>
            <person name="Kyrpides N."/>
            <person name="Mavromatis K."/>
            <person name="Ivanova N."/>
            <person name="Brettin T."/>
            <person name="Detter J.C."/>
            <person name="Han C."/>
            <person name="Larimer F."/>
            <person name="Land M."/>
            <person name="Hauser L."/>
            <person name="Markowitz V."/>
            <person name="Cheng J.-F."/>
            <person name="Hugenholtz P."/>
            <person name="Woyke T."/>
            <person name="Wu D."/>
            <person name="Spring S."/>
            <person name="Schroeder M."/>
            <person name="Kopitz M."/>
            <person name="Brambilla E."/>
            <person name="Klenk H.-P."/>
            <person name="Eisen J.A."/>
        </authorList>
    </citation>
    <scope>NUCLEOTIDE SEQUENCE</scope>
    <source>
        <strain evidence="1">DSM 3403</strain>
    </source>
</reference>
<proteinExistence type="predicted"/>
<dbReference type="EMBL" id="CP003349">
    <property type="protein sequence ID" value="AFD05332.1"/>
    <property type="molecule type" value="Genomic_DNA"/>
</dbReference>
<evidence type="ECO:0000313" key="1">
    <source>
        <dbReference type="EMBL" id="AFD05332.1"/>
    </source>
</evidence>
<name>H8KXN6_SOLCM</name>
<evidence type="ECO:0000313" key="2">
    <source>
        <dbReference type="Proteomes" id="UP000007590"/>
    </source>
</evidence>
<organism evidence="1 2">
    <name type="scientific">Solitalea canadensis (strain ATCC 29591 / DSM 3403 / JCM 21819 / LMG 8368 / NBRC 15130 / NCIMB 12057 / USAM 9D)</name>
    <name type="common">Flexibacter canadensis</name>
    <dbReference type="NCBI Taxonomy" id="929556"/>
    <lineage>
        <taxon>Bacteria</taxon>
        <taxon>Pseudomonadati</taxon>
        <taxon>Bacteroidota</taxon>
        <taxon>Sphingobacteriia</taxon>
        <taxon>Sphingobacteriales</taxon>
        <taxon>Sphingobacteriaceae</taxon>
        <taxon>Solitalea</taxon>
    </lineage>
</organism>
<dbReference type="AlphaFoldDB" id="H8KXN6"/>
<dbReference type="STRING" id="929556.Solca_0182"/>
<protein>
    <submittedName>
        <fullName evidence="1">Uncharacterized protein</fullName>
    </submittedName>
</protein>
<dbReference type="KEGG" id="scn:Solca_0182"/>
<gene>
    <name evidence="1" type="ordered locus">Solca_0182</name>
</gene>
<dbReference type="OrthoDB" id="798544at2"/>
<accession>H8KXN6</accession>
<dbReference type="Proteomes" id="UP000007590">
    <property type="component" value="Chromosome"/>
</dbReference>
<keyword evidence="2" id="KW-1185">Reference proteome</keyword>
<sequence length="97" mass="10714">MMTTTEMTGVYDTLLCIPGMSEQVKIDLRVSRKQVLLLSQVIERGLSIKPGENEFTFLDVVSKESAVELASLAGDCLEKAGLTELSKKLKLLNVRKL</sequence>
<dbReference type="eggNOG" id="ENOG50330XV">
    <property type="taxonomic scope" value="Bacteria"/>
</dbReference>